<dbReference type="STRING" id="1121117.SAMN02745977_01729"/>
<protein>
    <submittedName>
        <fullName evidence="3">Uncharacterized protein</fullName>
    </submittedName>
</protein>
<reference evidence="3 4" key="1">
    <citation type="submission" date="2016-10" db="EMBL/GenBank/DDBJ databases">
        <authorList>
            <person name="de Groot N.N."/>
        </authorList>
    </citation>
    <scope>NUCLEOTIDE SEQUENCE [LARGE SCALE GENOMIC DNA]</scope>
    <source>
        <strain evidence="3 4">DSM 15123</strain>
    </source>
</reference>
<proteinExistence type="predicted"/>
<keyword evidence="2" id="KW-0732">Signal</keyword>
<gene>
    <name evidence="3" type="ORF">SAMN02745977_01729</name>
</gene>
<dbReference type="EMBL" id="FOCW01000004">
    <property type="protein sequence ID" value="SEN66603.1"/>
    <property type="molecule type" value="Genomic_DNA"/>
</dbReference>
<organism evidence="3 4">
    <name type="scientific">Brachymonas denitrificans DSM 15123</name>
    <dbReference type="NCBI Taxonomy" id="1121117"/>
    <lineage>
        <taxon>Bacteria</taxon>
        <taxon>Pseudomonadati</taxon>
        <taxon>Pseudomonadota</taxon>
        <taxon>Betaproteobacteria</taxon>
        <taxon>Burkholderiales</taxon>
        <taxon>Comamonadaceae</taxon>
        <taxon>Brachymonas</taxon>
    </lineage>
</organism>
<keyword evidence="4" id="KW-1185">Reference proteome</keyword>
<dbReference type="RefSeq" id="WP_091816694.1">
    <property type="nucleotide sequence ID" value="NZ_FOCW01000004.1"/>
</dbReference>
<evidence type="ECO:0000313" key="3">
    <source>
        <dbReference type="EMBL" id="SEN66603.1"/>
    </source>
</evidence>
<accession>A0A1H8ICR5</accession>
<feature type="chain" id="PRO_5011709052" evidence="2">
    <location>
        <begin position="32"/>
        <end position="135"/>
    </location>
</feature>
<dbReference type="OrthoDB" id="8910276at2"/>
<sequence length="135" mass="13306">MSFTRNNLDRRSAALVLLACGGLITACSSMAQDHSSRSAAQAASSPTTVTTITNPGNGTNRITVSGNTAGSVAVDCAPGRTARADVNAVRVDGAALKGKTVIVSGRNSGPVSVRGDCVSGTGSGGGVSVNSVTIR</sequence>
<name>A0A1H8ICR5_9BURK</name>
<dbReference type="Proteomes" id="UP000199531">
    <property type="component" value="Unassembled WGS sequence"/>
</dbReference>
<dbReference type="PROSITE" id="PS51257">
    <property type="entry name" value="PROKAR_LIPOPROTEIN"/>
    <property type="match status" value="1"/>
</dbReference>
<feature type="region of interest" description="Disordered" evidence="1">
    <location>
        <begin position="38"/>
        <end position="59"/>
    </location>
</feature>
<feature type="signal peptide" evidence="2">
    <location>
        <begin position="1"/>
        <end position="31"/>
    </location>
</feature>
<evidence type="ECO:0000256" key="2">
    <source>
        <dbReference type="SAM" id="SignalP"/>
    </source>
</evidence>
<feature type="compositionally biased region" description="Low complexity" evidence="1">
    <location>
        <begin position="38"/>
        <end position="51"/>
    </location>
</feature>
<evidence type="ECO:0000313" key="4">
    <source>
        <dbReference type="Proteomes" id="UP000199531"/>
    </source>
</evidence>
<evidence type="ECO:0000256" key="1">
    <source>
        <dbReference type="SAM" id="MobiDB-lite"/>
    </source>
</evidence>
<dbReference type="AlphaFoldDB" id="A0A1H8ICR5"/>